<dbReference type="GO" id="GO:0004930">
    <property type="term" value="F:G protein-coupled receptor activity"/>
    <property type="evidence" value="ECO:0007669"/>
    <property type="project" value="UniProtKB-KW"/>
</dbReference>
<dbReference type="GO" id="GO:0005886">
    <property type="term" value="C:plasma membrane"/>
    <property type="evidence" value="ECO:0007669"/>
    <property type="project" value="UniProtKB-SubCell"/>
</dbReference>
<evidence type="ECO:0000256" key="7">
    <source>
        <dbReference type="ARBA" id="ARBA00023136"/>
    </source>
</evidence>
<keyword evidence="3" id="KW-1003">Cell membrane</keyword>
<feature type="transmembrane region" description="Helical" evidence="11">
    <location>
        <begin position="772"/>
        <end position="797"/>
    </location>
</feature>
<dbReference type="Proteomes" id="UP000030758">
    <property type="component" value="Unassembled WGS sequence"/>
</dbReference>
<dbReference type="PRINTS" id="PR00593">
    <property type="entry name" value="MTABOTROPICR"/>
</dbReference>
<keyword evidence="9" id="KW-0325">Glycoprotein</keyword>
<dbReference type="PRINTS" id="PR00248">
    <property type="entry name" value="GPCRMGR"/>
</dbReference>
<feature type="transmembrane region" description="Helical" evidence="11">
    <location>
        <begin position="618"/>
        <end position="645"/>
    </location>
</feature>
<dbReference type="AlphaFoldDB" id="A0A085NC66"/>
<feature type="transmembrane region" description="Helical" evidence="11">
    <location>
        <begin position="848"/>
        <end position="870"/>
    </location>
</feature>
<evidence type="ECO:0000313" key="14">
    <source>
        <dbReference type="EMBL" id="KFD67062.1"/>
    </source>
</evidence>
<keyword evidence="8" id="KW-0675">Receptor</keyword>
<dbReference type="InterPro" id="IPR017978">
    <property type="entry name" value="GPCR_3_C"/>
</dbReference>
<dbReference type="InterPro" id="IPR000337">
    <property type="entry name" value="GPCR_3"/>
</dbReference>
<dbReference type="InterPro" id="IPR017979">
    <property type="entry name" value="GPCR_3_CS"/>
</dbReference>
<evidence type="ECO:0000256" key="1">
    <source>
        <dbReference type="ARBA" id="ARBA00004651"/>
    </source>
</evidence>
<dbReference type="FunFam" id="3.40.50.2300:FF:000145">
    <property type="entry name" value="Glutamate receptor, metabotropic"/>
    <property type="match status" value="1"/>
</dbReference>
<dbReference type="Pfam" id="PF00003">
    <property type="entry name" value="7tm_3"/>
    <property type="match status" value="1"/>
</dbReference>
<dbReference type="InterPro" id="IPR000162">
    <property type="entry name" value="GPCR_3_mtglu_rcpt"/>
</dbReference>
<keyword evidence="7 11" id="KW-0472">Membrane</keyword>
<evidence type="ECO:0000256" key="8">
    <source>
        <dbReference type="ARBA" id="ARBA00023170"/>
    </source>
</evidence>
<evidence type="ECO:0000256" key="12">
    <source>
        <dbReference type="SAM" id="SignalP"/>
    </source>
</evidence>
<feature type="transmembrane region" description="Helical" evidence="11">
    <location>
        <begin position="657"/>
        <end position="679"/>
    </location>
</feature>
<evidence type="ECO:0000259" key="13">
    <source>
        <dbReference type="PROSITE" id="PS50259"/>
    </source>
</evidence>
<evidence type="ECO:0000256" key="5">
    <source>
        <dbReference type="ARBA" id="ARBA00022989"/>
    </source>
</evidence>
<organism evidence="14">
    <name type="scientific">Trichuris suis</name>
    <name type="common">pig whipworm</name>
    <dbReference type="NCBI Taxonomy" id="68888"/>
    <lineage>
        <taxon>Eukaryota</taxon>
        <taxon>Metazoa</taxon>
        <taxon>Ecdysozoa</taxon>
        <taxon>Nematoda</taxon>
        <taxon>Enoplea</taxon>
        <taxon>Dorylaimia</taxon>
        <taxon>Trichinellida</taxon>
        <taxon>Trichuridae</taxon>
        <taxon>Trichuris</taxon>
    </lineage>
</organism>
<keyword evidence="6" id="KW-0297">G-protein coupled receptor</keyword>
<comment type="similarity">
    <text evidence="2">Belongs to the G-protein coupled receptor 3 family.</text>
</comment>
<feature type="transmembrane region" description="Helical" evidence="11">
    <location>
        <begin position="817"/>
        <end position="836"/>
    </location>
</feature>
<evidence type="ECO:0000256" key="10">
    <source>
        <dbReference type="ARBA" id="ARBA00023224"/>
    </source>
</evidence>
<dbReference type="EMBL" id="KL367518">
    <property type="protein sequence ID" value="KFD67062.1"/>
    <property type="molecule type" value="Genomic_DNA"/>
</dbReference>
<protein>
    <recommendedName>
        <fullName evidence="13">G-protein coupled receptors family 3 profile domain-containing protein</fullName>
    </recommendedName>
</protein>
<feature type="non-terminal residue" evidence="14">
    <location>
        <position position="1055"/>
    </location>
</feature>
<sequence>MLLPASLCLWITASAITNVQCRAQVGDEPPPAVAVEFEIHRDIDSKEIKIDGDVMIGGLFPIHGDGSPEGRHCGAIKPDKGIQRLEAMLYAVDKINMDDQLLPTIKLGVHIMDTCHQDTHALERTLELIRSTFAMEYTKKYKCRTYDSPFDVAIPKPVVAVIGAASSQVSAMVSNVLRLFKTPQISYSSTSVELSDKSRFGYFSRVVPPDSFQAQAMADVVKQLGWNFVAVLADEGTYGEPAYEAFRLIASRQGICISIYEKIRRYYREEDFLKLIMALQKERSVGVVTFCHEDNIKKLMKAVVELKLTGRFAWIGSDNWGTKRAAVAQHPSASFGAITVQPKSGVNEGTNERLRKGSSLGNFQDFNLYFTSLRPESNHRNVWFDEFWEKQFNCSLSSLACKGALKAFNALHVTCNRRMRLPTIAAHSLQEHHVQEAYVSSVIDAVYLFAHSLHQLLLDNCYGVPFKQCNVSQHIDGKTLLKYIRTVKFNGTNNEEISLDSKGDRKARYNIYQFHDLHKYYVPVGEWTGRLFLSKTQIRKGFPQRIIPTSMCSDPCKKNEFKTIVTPGCCWTCLPCNTETSIMPNKTSCIPCKIGYLPDEYKSECVRMIPQYIKWNTWWALVPATFSTFGIVASLFVLYIFVQFNNTPLIKASGRELCYVMLAGIIACYCMTFPLLNAPSKVTCGILRIGIGVSACTIYAAIFTKTLRLARIFNAEAHQLRNLRFLSPIAQLIICSFIISIQVLTALIWIIVEKPEVVVLYPTRLTAVLSCKGAAVMFPISMMFNILLIILCTVYAFKTRKIPENFNETKYIGFTMYATCIVWLAFIPIYFGAFVVDCVEWAMFAFQIQTTSLCICVSLCGTVALCCFFAPKMYIVIFQPEKNVVRVKKEHIRTMQAMRDHVWNLQSLIIFPQLVREDTRNRQPYYYQGNHYQPSNLVSIRTCTIESQMERKKSTLEPPDGTTELSQLTVTEPDQSNYTPSSYRHSIISIKRDSLTMLLQSSCNVAVTSDEVSNEVDSGVENSRASLLLAKSNLQDYNTDNHETASPQRTVLLYE</sequence>
<dbReference type="Gene3D" id="2.10.50.30">
    <property type="entry name" value="GPCR, family 3, nine cysteines domain"/>
    <property type="match status" value="1"/>
</dbReference>
<feature type="chain" id="PRO_5001795886" description="G-protein coupled receptors family 3 profile domain-containing protein" evidence="12">
    <location>
        <begin position="24"/>
        <end position="1055"/>
    </location>
</feature>
<accession>A0A085NC66</accession>
<dbReference type="SUPFAM" id="SSF53822">
    <property type="entry name" value="Periplasmic binding protein-like I"/>
    <property type="match status" value="1"/>
</dbReference>
<evidence type="ECO:0000256" key="11">
    <source>
        <dbReference type="SAM" id="Phobius"/>
    </source>
</evidence>
<dbReference type="InterPro" id="IPR038550">
    <property type="entry name" value="GPCR_3_9-Cys_sf"/>
</dbReference>
<comment type="subcellular location">
    <subcellularLocation>
        <location evidence="1">Cell membrane</location>
        <topology evidence="1">Multi-pass membrane protein</topology>
    </subcellularLocation>
</comment>
<dbReference type="Pfam" id="PF01094">
    <property type="entry name" value="ANF_receptor"/>
    <property type="match status" value="1"/>
</dbReference>
<dbReference type="Gene3D" id="3.40.50.2300">
    <property type="match status" value="2"/>
</dbReference>
<keyword evidence="4 11" id="KW-0812">Transmembrane</keyword>
<dbReference type="InterPro" id="IPR001828">
    <property type="entry name" value="ANF_lig-bd_rcpt"/>
</dbReference>
<feature type="signal peptide" evidence="12">
    <location>
        <begin position="1"/>
        <end position="23"/>
    </location>
</feature>
<dbReference type="PANTHER" id="PTHR24060">
    <property type="entry name" value="METABOTROPIC GLUTAMATE RECEPTOR"/>
    <property type="match status" value="1"/>
</dbReference>
<keyword evidence="12" id="KW-0732">Signal</keyword>
<proteinExistence type="inferred from homology"/>
<evidence type="ECO:0000256" key="6">
    <source>
        <dbReference type="ARBA" id="ARBA00023040"/>
    </source>
</evidence>
<evidence type="ECO:0000256" key="4">
    <source>
        <dbReference type="ARBA" id="ARBA00022692"/>
    </source>
</evidence>
<evidence type="ECO:0000256" key="2">
    <source>
        <dbReference type="ARBA" id="ARBA00007242"/>
    </source>
</evidence>
<feature type="domain" description="G-protein coupled receptors family 3 profile" evidence="13">
    <location>
        <begin position="619"/>
        <end position="892"/>
    </location>
</feature>
<name>A0A085NC66_9BILA</name>
<dbReference type="InterPro" id="IPR050726">
    <property type="entry name" value="mGluR"/>
</dbReference>
<dbReference type="PROSITE" id="PS50259">
    <property type="entry name" value="G_PROTEIN_RECEP_F3_4"/>
    <property type="match status" value="1"/>
</dbReference>
<keyword evidence="5 11" id="KW-1133">Transmembrane helix</keyword>
<feature type="transmembrane region" description="Helical" evidence="11">
    <location>
        <begin position="685"/>
        <end position="704"/>
    </location>
</feature>
<evidence type="ECO:0000256" key="9">
    <source>
        <dbReference type="ARBA" id="ARBA00023180"/>
    </source>
</evidence>
<feature type="transmembrane region" description="Helical" evidence="11">
    <location>
        <begin position="725"/>
        <end position="752"/>
    </location>
</feature>
<dbReference type="InterPro" id="IPR028082">
    <property type="entry name" value="Peripla_BP_I"/>
</dbReference>
<dbReference type="PROSITE" id="PS00981">
    <property type="entry name" value="G_PROTEIN_RECEP_F3_3"/>
    <property type="match status" value="1"/>
</dbReference>
<evidence type="ECO:0000256" key="3">
    <source>
        <dbReference type="ARBA" id="ARBA00022475"/>
    </source>
</evidence>
<reference evidence="14" key="1">
    <citation type="journal article" date="2014" name="Nat. Genet.">
        <title>Genome and transcriptome of the porcine whipworm Trichuris suis.</title>
        <authorList>
            <person name="Jex A.R."/>
            <person name="Nejsum P."/>
            <person name="Schwarz E.M."/>
            <person name="Hu L."/>
            <person name="Young N.D."/>
            <person name="Hall R.S."/>
            <person name="Korhonen P.K."/>
            <person name="Liao S."/>
            <person name="Thamsborg S."/>
            <person name="Xia J."/>
            <person name="Xu P."/>
            <person name="Wang S."/>
            <person name="Scheerlinck J.P."/>
            <person name="Hofmann A."/>
            <person name="Sternberg P.W."/>
            <person name="Wang J."/>
            <person name="Gasser R.B."/>
        </authorList>
    </citation>
    <scope>NUCLEOTIDE SEQUENCE [LARGE SCALE GENOMIC DNA]</scope>
    <source>
        <strain evidence="14">DCEP-RM93F</strain>
    </source>
</reference>
<keyword evidence="10" id="KW-0807">Transducer</keyword>
<gene>
    <name evidence="14" type="ORF">M514_07373</name>
</gene>